<keyword evidence="1" id="KW-0813">Transport</keyword>
<evidence type="ECO:0000313" key="5">
    <source>
        <dbReference type="EMBL" id="KAA0874191.1"/>
    </source>
</evidence>
<dbReference type="PANTHER" id="PTHR43849:SF2">
    <property type="entry name" value="BLL3936 PROTEIN"/>
    <property type="match status" value="1"/>
</dbReference>
<feature type="transmembrane region" description="Helical" evidence="3">
    <location>
        <begin position="223"/>
        <end position="245"/>
    </location>
</feature>
<feature type="transmembrane region" description="Helical" evidence="3">
    <location>
        <begin position="118"/>
        <end position="137"/>
    </location>
</feature>
<keyword evidence="3" id="KW-1133">Transmembrane helix</keyword>
<reference evidence="5 6" key="1">
    <citation type="submission" date="2019-03" db="EMBL/GenBank/DDBJ databases">
        <title>Nitrincola sp. nov. isolated from an Indian soda lake.</title>
        <authorList>
            <person name="Joshi A."/>
            <person name="Thite S.V."/>
            <person name="Joseph N."/>
            <person name="Dhotre D."/>
            <person name="Moorthy M."/>
            <person name="Shouche Y.S."/>
        </authorList>
    </citation>
    <scope>NUCLEOTIDE SEQUENCE [LARGE SCALE GENOMIC DNA]</scope>
    <source>
        <strain evidence="5 6">MEB193</strain>
    </source>
</reference>
<feature type="transmembrane region" description="Helical" evidence="3">
    <location>
        <begin position="445"/>
        <end position="468"/>
    </location>
</feature>
<organism evidence="5 6">
    <name type="scientific">Nitrincola tapanii</name>
    <dbReference type="NCBI Taxonomy" id="1708751"/>
    <lineage>
        <taxon>Bacteria</taxon>
        <taxon>Pseudomonadati</taxon>
        <taxon>Pseudomonadota</taxon>
        <taxon>Gammaproteobacteria</taxon>
        <taxon>Oceanospirillales</taxon>
        <taxon>Oceanospirillaceae</taxon>
        <taxon>Nitrincola</taxon>
    </lineage>
</organism>
<feature type="transmembrane region" description="Helical" evidence="3">
    <location>
        <begin position="555"/>
        <end position="574"/>
    </location>
</feature>
<feature type="transmembrane region" description="Helical" evidence="3">
    <location>
        <begin position="310"/>
        <end position="332"/>
    </location>
</feature>
<dbReference type="GO" id="GO:0005886">
    <property type="term" value="C:plasma membrane"/>
    <property type="evidence" value="ECO:0007669"/>
    <property type="project" value="UniProtKB-SubCell"/>
</dbReference>
<dbReference type="InterPro" id="IPR011853">
    <property type="entry name" value="TRAP_DctM-Dct_fused"/>
</dbReference>
<dbReference type="RefSeq" id="WP_149391423.1">
    <property type="nucleotide sequence ID" value="NZ_SMRS01000007.1"/>
</dbReference>
<name>A0A5A9W3Q8_9GAMM</name>
<dbReference type="Pfam" id="PF06808">
    <property type="entry name" value="DctM"/>
    <property type="match status" value="1"/>
</dbReference>
<feature type="transmembrane region" description="Helical" evidence="3">
    <location>
        <begin position="609"/>
        <end position="627"/>
    </location>
</feature>
<dbReference type="GO" id="GO:0022857">
    <property type="term" value="F:transmembrane transporter activity"/>
    <property type="evidence" value="ECO:0007669"/>
    <property type="project" value="UniProtKB-UniRule"/>
</dbReference>
<dbReference type="PANTHER" id="PTHR43849">
    <property type="entry name" value="BLL3936 PROTEIN"/>
    <property type="match status" value="1"/>
</dbReference>
<feature type="transmembrane region" description="Helical" evidence="3">
    <location>
        <begin position="415"/>
        <end position="433"/>
    </location>
</feature>
<feature type="transmembrane region" description="Helical" evidence="3">
    <location>
        <begin position="474"/>
        <end position="493"/>
    </location>
</feature>
<feature type="region of interest" description="Disordered" evidence="2">
    <location>
        <begin position="1"/>
        <end position="20"/>
    </location>
</feature>
<evidence type="ECO:0000256" key="2">
    <source>
        <dbReference type="SAM" id="MobiDB-lite"/>
    </source>
</evidence>
<evidence type="ECO:0000256" key="3">
    <source>
        <dbReference type="SAM" id="Phobius"/>
    </source>
</evidence>
<feature type="transmembrane region" description="Helical" evidence="3">
    <location>
        <begin position="365"/>
        <end position="395"/>
    </location>
</feature>
<dbReference type="EMBL" id="SMRS01000007">
    <property type="protein sequence ID" value="KAA0874191.1"/>
    <property type="molecule type" value="Genomic_DNA"/>
</dbReference>
<accession>A0A5A9W3Q8</accession>
<evidence type="ECO:0000259" key="4">
    <source>
        <dbReference type="Pfam" id="PF06808"/>
    </source>
</evidence>
<sequence>MNTQVDTSSVRDEEAQAAPERDQHPLLGPVIFGLSALVALWHLYTNTLGTVSELWNSVIHFACFGLLAALTLPAWRSSRASTQRWILGLDLLLGVAAVACALYLILFEDDLYARGVVFNTWDWVFSILAIGLVLEFARRATGWFIPVLALVALTYVPLWGSWVGGIFHFPGLSWETTLYRSFIAGEGMLGSIANISWSYVFMFILFGAFLLRSGAGEFIIELARAVAGRFIGGPGLVAVFSSGLMGSVSGSSVANTVSTGVITIPLMRKAGFPPKFAAGVEAAASTGGQLMPPIMGAGAFIMASYTQLPYLTIIAYAALPALLYFLSVGFFVRVEARRSGVQQVDANPPKALDVFKRGWHCLLPILVLVAVLIAGFTPTYAAGVAILSVIAASWLSSQPMKPKDVLQALVLGTRNMISTAILLLTVGLIVNVVSTTGIGNTFSLLVTDWAGGSLLITLVLIALASLILGMGLPVTAAYIVLATLSAPALYILIAESQLLALLMAGDLPQQAQAIFMLAAPESLSLLSAPMDRETAQMLLAAVPADFRGTLLDQALSAQVLAMALLSAHMIIFWLSQDSNVTPPVCLTAFAAAAIAKTPPMATGFMAWKISKGLYIIPLLFAYTQLIGGTQWQMWSIFFFSVFGIYALIAAMEGYLEHALNWPMRAVMLLLGLAMLWPHGLLWLDALGLLVFLALLVHSYRLNPPSLVLKPGLA</sequence>
<evidence type="ECO:0000313" key="6">
    <source>
        <dbReference type="Proteomes" id="UP000325302"/>
    </source>
</evidence>
<feature type="domain" description="TRAP C4-dicarboxylate transport system permease DctM subunit" evidence="4">
    <location>
        <begin position="131"/>
        <end position="608"/>
    </location>
</feature>
<keyword evidence="3" id="KW-0472">Membrane</keyword>
<feature type="transmembrane region" description="Helical" evidence="3">
    <location>
        <begin position="87"/>
        <end position="106"/>
    </location>
</feature>
<feature type="transmembrane region" description="Helical" evidence="3">
    <location>
        <begin position="189"/>
        <end position="211"/>
    </location>
</feature>
<comment type="function">
    <text evidence="1">Part of the tripartite ATP-independent periplasmic (TRAP) transport system.</text>
</comment>
<keyword evidence="1" id="KW-1003">Cell membrane</keyword>
<keyword evidence="3" id="KW-0812">Transmembrane</keyword>
<feature type="transmembrane region" description="Helical" evidence="3">
    <location>
        <begin position="144"/>
        <end position="169"/>
    </location>
</feature>
<dbReference type="InterPro" id="IPR010656">
    <property type="entry name" value="DctM"/>
</dbReference>
<feature type="transmembrane region" description="Helical" evidence="3">
    <location>
        <begin position="667"/>
        <end position="696"/>
    </location>
</feature>
<protein>
    <submittedName>
        <fullName evidence="5">TRAP transporter permease</fullName>
    </submittedName>
</protein>
<keyword evidence="1" id="KW-0997">Cell inner membrane</keyword>
<dbReference type="NCBIfam" id="TIGR02123">
    <property type="entry name" value="TRAP_fused"/>
    <property type="match status" value="1"/>
</dbReference>
<gene>
    <name evidence="5" type="ORF">E1H14_10480</name>
</gene>
<evidence type="ECO:0000256" key="1">
    <source>
        <dbReference type="RuleBase" id="RU369079"/>
    </source>
</evidence>
<dbReference type="Proteomes" id="UP000325302">
    <property type="component" value="Unassembled WGS sequence"/>
</dbReference>
<feature type="transmembrane region" description="Helical" evidence="3">
    <location>
        <begin position="633"/>
        <end position="655"/>
    </location>
</feature>
<proteinExistence type="predicted"/>
<dbReference type="AlphaFoldDB" id="A0A5A9W3Q8"/>
<keyword evidence="6" id="KW-1185">Reference proteome</keyword>
<feature type="compositionally biased region" description="Basic and acidic residues" evidence="2">
    <location>
        <begin position="9"/>
        <end position="20"/>
    </location>
</feature>
<feature type="transmembrane region" description="Helical" evidence="3">
    <location>
        <begin position="57"/>
        <end position="75"/>
    </location>
</feature>
<comment type="subcellular location">
    <subcellularLocation>
        <location evidence="1">Cell inner membrane</location>
        <topology evidence="1">Multi-pass membrane protein</topology>
    </subcellularLocation>
</comment>
<dbReference type="OrthoDB" id="9759894at2"/>
<feature type="transmembrane region" description="Helical" evidence="3">
    <location>
        <begin position="26"/>
        <end position="45"/>
    </location>
</feature>
<comment type="caution">
    <text evidence="5">The sequence shown here is derived from an EMBL/GenBank/DDBJ whole genome shotgun (WGS) entry which is preliminary data.</text>
</comment>